<keyword evidence="2" id="KW-1185">Reference proteome</keyword>
<proteinExistence type="predicted"/>
<dbReference type="InterPro" id="IPR021866">
    <property type="entry name" value="SpoIIAA-like"/>
</dbReference>
<evidence type="ECO:0000313" key="2">
    <source>
        <dbReference type="Proteomes" id="UP000248745"/>
    </source>
</evidence>
<sequence length="146" mass="16860">MIILVCLIISVMLRQIKVFSENGIVLELTKTFTKNDAALIKKIFETRLKENCKHINLLVKVENGAVTSLIKFKAFLEGFLWDFLHADKINCCAIVAPVELLNSLFEIECKILSFKKTAFEEKYFEQNQLDEAMKFLKSNRSSFNMD</sequence>
<dbReference type="Proteomes" id="UP000248745">
    <property type="component" value="Unassembled WGS sequence"/>
</dbReference>
<evidence type="ECO:0008006" key="3">
    <source>
        <dbReference type="Google" id="ProtNLM"/>
    </source>
</evidence>
<organism evidence="1 2">
    <name type="scientific">Taibaiella soli</name>
    <dbReference type="NCBI Taxonomy" id="1649169"/>
    <lineage>
        <taxon>Bacteria</taxon>
        <taxon>Pseudomonadati</taxon>
        <taxon>Bacteroidota</taxon>
        <taxon>Chitinophagia</taxon>
        <taxon>Chitinophagales</taxon>
        <taxon>Chitinophagaceae</taxon>
        <taxon>Taibaiella</taxon>
    </lineage>
</organism>
<comment type="caution">
    <text evidence="1">The sequence shown here is derived from an EMBL/GenBank/DDBJ whole genome shotgun (WGS) entry which is preliminary data.</text>
</comment>
<accession>A0A2W2AQD5</accession>
<dbReference type="Gene3D" id="3.40.50.10600">
    <property type="entry name" value="SpoIIaa-like domains"/>
    <property type="match status" value="1"/>
</dbReference>
<dbReference type="Pfam" id="PF11964">
    <property type="entry name" value="SpoIIAA-like"/>
    <property type="match status" value="1"/>
</dbReference>
<gene>
    <name evidence="1" type="ORF">DN068_03320</name>
</gene>
<dbReference type="AlphaFoldDB" id="A0A2W2AQD5"/>
<name>A0A2W2AQD5_9BACT</name>
<dbReference type="InterPro" id="IPR036513">
    <property type="entry name" value="STAS_dom_sf"/>
</dbReference>
<reference evidence="1 2" key="1">
    <citation type="submission" date="2018-06" db="EMBL/GenBank/DDBJ databases">
        <title>Mucibacter soli gen. nov., sp. nov., a new member of the family Chitinophagaceae producing mucin.</title>
        <authorList>
            <person name="Kim M.-K."/>
            <person name="Park S."/>
            <person name="Kim T.-S."/>
            <person name="Joung Y."/>
            <person name="Han J.-H."/>
            <person name="Kim S.B."/>
        </authorList>
    </citation>
    <scope>NUCLEOTIDE SEQUENCE [LARGE SCALE GENOMIC DNA]</scope>
    <source>
        <strain evidence="1 2">R1-15</strain>
    </source>
</reference>
<protein>
    <recommendedName>
        <fullName evidence="3">STAS/SEC14 domain-containing protein</fullName>
    </recommendedName>
</protein>
<dbReference type="InterPro" id="IPR038396">
    <property type="entry name" value="SpoIIAA-like_sf"/>
</dbReference>
<dbReference type="SUPFAM" id="SSF52091">
    <property type="entry name" value="SpoIIaa-like"/>
    <property type="match status" value="1"/>
</dbReference>
<dbReference type="EMBL" id="QKTW01000003">
    <property type="protein sequence ID" value="PZF74620.1"/>
    <property type="molecule type" value="Genomic_DNA"/>
</dbReference>
<evidence type="ECO:0000313" key="1">
    <source>
        <dbReference type="EMBL" id="PZF74620.1"/>
    </source>
</evidence>